<keyword evidence="3" id="KW-0808">Transferase</keyword>
<organism evidence="5 6">
    <name type="scientific">Donghicola mangrovi</name>
    <dbReference type="NCBI Taxonomy" id="2729614"/>
    <lineage>
        <taxon>Bacteria</taxon>
        <taxon>Pseudomonadati</taxon>
        <taxon>Pseudomonadota</taxon>
        <taxon>Alphaproteobacteria</taxon>
        <taxon>Rhodobacterales</taxon>
        <taxon>Roseobacteraceae</taxon>
        <taxon>Donghicola</taxon>
    </lineage>
</organism>
<evidence type="ECO:0000313" key="6">
    <source>
        <dbReference type="Proteomes" id="UP000523601"/>
    </source>
</evidence>
<dbReference type="EMBL" id="JABCJD010000011">
    <property type="protein sequence ID" value="NVO29192.1"/>
    <property type="molecule type" value="Genomic_DNA"/>
</dbReference>
<dbReference type="InterPro" id="IPR029044">
    <property type="entry name" value="Nucleotide-diphossugar_trans"/>
</dbReference>
<comment type="caution">
    <text evidence="5">The sequence shown here is derived from an EMBL/GenBank/DDBJ whole genome shotgun (WGS) entry which is preliminary data.</text>
</comment>
<dbReference type="Pfam" id="PF00535">
    <property type="entry name" value="Glycos_transf_2"/>
    <property type="match status" value="1"/>
</dbReference>
<reference evidence="5 6" key="1">
    <citation type="submission" date="2020-04" db="EMBL/GenBank/DDBJ databases">
        <title>Donghicola sp., a member of the Rhodobacteraceae family isolated from mangrove forest in Thailand.</title>
        <authorList>
            <person name="Charoenyingcharoen P."/>
            <person name="Yukphan P."/>
        </authorList>
    </citation>
    <scope>NUCLEOTIDE SEQUENCE [LARGE SCALE GENOMIC DNA]</scope>
    <source>
        <strain evidence="5 6">C2-DW-16</strain>
    </source>
</reference>
<proteinExistence type="inferred from homology"/>
<feature type="domain" description="Glycosyltransferase 2-like" evidence="4">
    <location>
        <begin position="8"/>
        <end position="123"/>
    </location>
</feature>
<dbReference type="Gene3D" id="3.90.550.10">
    <property type="entry name" value="Spore Coat Polysaccharide Biosynthesis Protein SpsA, Chain A"/>
    <property type="match status" value="1"/>
</dbReference>
<keyword evidence="6" id="KW-1185">Reference proteome</keyword>
<evidence type="ECO:0000256" key="3">
    <source>
        <dbReference type="ARBA" id="ARBA00022679"/>
    </source>
</evidence>
<evidence type="ECO:0000256" key="2">
    <source>
        <dbReference type="ARBA" id="ARBA00022676"/>
    </source>
</evidence>
<dbReference type="CDD" id="cd00761">
    <property type="entry name" value="Glyco_tranf_GTA_type"/>
    <property type="match status" value="1"/>
</dbReference>
<dbReference type="InterPro" id="IPR050834">
    <property type="entry name" value="Glycosyltransf_2"/>
</dbReference>
<dbReference type="PANTHER" id="PTHR43685:SF5">
    <property type="entry name" value="GLYCOSYLTRANSFERASE EPSE-RELATED"/>
    <property type="match status" value="1"/>
</dbReference>
<sequence>MMRIENVCVIIPTHSAEKTIGEAVRSALLQKEVSQVIVVDDCSTDGSIAAANQSAQGDPRLTIIPLDNNGGPANARNIALDMCEADYVALLDSDDVFVPNRFLKIACDGPFDLVADNIAFARDDLIFDEEFFEGLAKGNNAQNSMTLTGMIEGNISRPGKPRSELGFLKPVMSYKFIRAHGLRYNTSLRLGEDFDLYLRMLAIGAVFLTSNNVGYVARIRHDSLSGAHSGKDLGALYDAIYDAKNNFALCPNAQAALEIYLLQLHARYLIHRFLEIKNTEGYIRALAFSANPPSRFFPIAKAIFHDKLMSCKYSSQTPDIRYLFDT</sequence>
<evidence type="ECO:0000313" key="5">
    <source>
        <dbReference type="EMBL" id="NVO29192.1"/>
    </source>
</evidence>
<accession>A0ABX2PKF7</accession>
<dbReference type="Proteomes" id="UP000523601">
    <property type="component" value="Unassembled WGS sequence"/>
</dbReference>
<comment type="similarity">
    <text evidence="1">Belongs to the glycosyltransferase 2 family.</text>
</comment>
<protein>
    <submittedName>
        <fullName evidence="5">Glycosyltransferase family 2 protein</fullName>
    </submittedName>
</protein>
<gene>
    <name evidence="5" type="ORF">HJ526_17355</name>
</gene>
<name>A0ABX2PKF7_9RHOB</name>
<dbReference type="PANTHER" id="PTHR43685">
    <property type="entry name" value="GLYCOSYLTRANSFERASE"/>
    <property type="match status" value="1"/>
</dbReference>
<evidence type="ECO:0000256" key="1">
    <source>
        <dbReference type="ARBA" id="ARBA00006739"/>
    </source>
</evidence>
<evidence type="ECO:0000259" key="4">
    <source>
        <dbReference type="Pfam" id="PF00535"/>
    </source>
</evidence>
<dbReference type="InterPro" id="IPR001173">
    <property type="entry name" value="Glyco_trans_2-like"/>
</dbReference>
<dbReference type="SUPFAM" id="SSF53448">
    <property type="entry name" value="Nucleotide-diphospho-sugar transferases"/>
    <property type="match status" value="1"/>
</dbReference>
<keyword evidence="2" id="KW-0328">Glycosyltransferase</keyword>